<dbReference type="InterPro" id="IPR052734">
    <property type="entry name" value="Nod_factor_acetyltransferase"/>
</dbReference>
<gene>
    <name evidence="3" type="ORF">GCM10007028_29740</name>
</gene>
<feature type="transmembrane region" description="Helical" evidence="1">
    <location>
        <begin position="30"/>
        <end position="47"/>
    </location>
</feature>
<name>A0A918VCN0_9FLAO</name>
<accession>A0A918VCN0</accession>
<feature type="transmembrane region" description="Helical" evidence="1">
    <location>
        <begin position="267"/>
        <end position="291"/>
    </location>
</feature>
<keyword evidence="1" id="KW-0812">Transmembrane</keyword>
<feature type="transmembrane region" description="Helical" evidence="1">
    <location>
        <begin position="297"/>
        <end position="318"/>
    </location>
</feature>
<keyword evidence="1" id="KW-0472">Membrane</keyword>
<dbReference type="Proteomes" id="UP000636004">
    <property type="component" value="Unassembled WGS sequence"/>
</dbReference>
<dbReference type="EMBL" id="BMWZ01000007">
    <property type="protein sequence ID" value="GGZ89504.1"/>
    <property type="molecule type" value="Genomic_DNA"/>
</dbReference>
<dbReference type="PANTHER" id="PTHR37312:SF1">
    <property type="entry name" value="MEMBRANE-BOUND ACYLTRANSFERASE YKRP-RELATED"/>
    <property type="match status" value="1"/>
</dbReference>
<protein>
    <submittedName>
        <fullName evidence="3">O-acetyltransferase</fullName>
    </submittedName>
</protein>
<dbReference type="GO" id="GO:0016747">
    <property type="term" value="F:acyltransferase activity, transferring groups other than amino-acyl groups"/>
    <property type="evidence" value="ECO:0007669"/>
    <property type="project" value="InterPro"/>
</dbReference>
<reference evidence="3" key="1">
    <citation type="journal article" date="2014" name="Int. J. Syst. Evol. Microbiol.">
        <title>Complete genome sequence of Corynebacterium casei LMG S-19264T (=DSM 44701T), isolated from a smear-ripened cheese.</title>
        <authorList>
            <consortium name="US DOE Joint Genome Institute (JGI-PGF)"/>
            <person name="Walter F."/>
            <person name="Albersmeier A."/>
            <person name="Kalinowski J."/>
            <person name="Ruckert C."/>
        </authorList>
    </citation>
    <scope>NUCLEOTIDE SEQUENCE</scope>
    <source>
        <strain evidence="3">KCTC 12710</strain>
    </source>
</reference>
<keyword evidence="1" id="KW-1133">Transmembrane helix</keyword>
<evidence type="ECO:0000313" key="3">
    <source>
        <dbReference type="EMBL" id="GGZ89504.1"/>
    </source>
</evidence>
<dbReference type="RefSeq" id="WP_189362106.1">
    <property type="nucleotide sequence ID" value="NZ_BMWZ01000007.1"/>
</dbReference>
<dbReference type="AlphaFoldDB" id="A0A918VCN0"/>
<dbReference type="Pfam" id="PF01757">
    <property type="entry name" value="Acyl_transf_3"/>
    <property type="match status" value="1"/>
</dbReference>
<organism evidence="3 4">
    <name type="scientific">Algibacter mikhailovii</name>
    <dbReference type="NCBI Taxonomy" id="425498"/>
    <lineage>
        <taxon>Bacteria</taxon>
        <taxon>Pseudomonadati</taxon>
        <taxon>Bacteroidota</taxon>
        <taxon>Flavobacteriia</taxon>
        <taxon>Flavobacteriales</taxon>
        <taxon>Flavobacteriaceae</taxon>
        <taxon>Algibacter</taxon>
    </lineage>
</organism>
<sequence>MYKRYDWVDGARGLGIFLVVYGHNFPFSESYIYSFHIPLFFFIAGMFHPKEIKKKDIVKRAKSILIPYFIWSFLLYLFWVTIGLHFGESVHKNLDPLEGLLGVFYAQGDVRFMDWGIPMWFLPAIFLTFLIFYFVQFINNLKVQLFIVLILIVTGFLYSHYFYFRLPWSFDVALVSLIFYVPGFFMKRKLIDFTAGKKTVLLIFCLFLLTFTALVNTKIDMYRSVYGCIPLFIFNGFIGVFFVLLLFKQIKKNRFFVLLGRNTIPLLALQLRAMTVIKLVLIIVGVSSFNFSEPVKLGLVFVQILLIWPVIVFVNKYVPILNGKIKK</sequence>
<reference evidence="3" key="2">
    <citation type="submission" date="2020-09" db="EMBL/GenBank/DDBJ databases">
        <authorList>
            <person name="Sun Q."/>
            <person name="Kim S."/>
        </authorList>
    </citation>
    <scope>NUCLEOTIDE SEQUENCE</scope>
    <source>
        <strain evidence="3">KCTC 12710</strain>
    </source>
</reference>
<evidence type="ECO:0000259" key="2">
    <source>
        <dbReference type="Pfam" id="PF01757"/>
    </source>
</evidence>
<evidence type="ECO:0000256" key="1">
    <source>
        <dbReference type="SAM" id="Phobius"/>
    </source>
</evidence>
<feature type="transmembrane region" description="Helical" evidence="1">
    <location>
        <begin position="145"/>
        <end position="164"/>
    </location>
</feature>
<dbReference type="PANTHER" id="PTHR37312">
    <property type="entry name" value="MEMBRANE-BOUND ACYLTRANSFERASE YKRP-RELATED"/>
    <property type="match status" value="1"/>
</dbReference>
<dbReference type="InterPro" id="IPR002656">
    <property type="entry name" value="Acyl_transf_3_dom"/>
</dbReference>
<feature type="transmembrane region" description="Helical" evidence="1">
    <location>
        <begin position="68"/>
        <end position="87"/>
    </location>
</feature>
<feature type="transmembrane region" description="Helical" evidence="1">
    <location>
        <begin position="170"/>
        <end position="187"/>
    </location>
</feature>
<keyword evidence="4" id="KW-1185">Reference proteome</keyword>
<feature type="transmembrane region" description="Helical" evidence="1">
    <location>
        <begin position="117"/>
        <end position="138"/>
    </location>
</feature>
<feature type="transmembrane region" description="Helical" evidence="1">
    <location>
        <begin position="229"/>
        <end position="247"/>
    </location>
</feature>
<feature type="transmembrane region" description="Helical" evidence="1">
    <location>
        <begin position="199"/>
        <end position="217"/>
    </location>
</feature>
<feature type="domain" description="Acyltransferase 3" evidence="2">
    <location>
        <begin position="6"/>
        <end position="308"/>
    </location>
</feature>
<proteinExistence type="predicted"/>
<evidence type="ECO:0000313" key="4">
    <source>
        <dbReference type="Proteomes" id="UP000636004"/>
    </source>
</evidence>
<comment type="caution">
    <text evidence="3">The sequence shown here is derived from an EMBL/GenBank/DDBJ whole genome shotgun (WGS) entry which is preliminary data.</text>
</comment>